<dbReference type="Gene3D" id="3.90.199.10">
    <property type="entry name" value="Topoisomerase II, domain 5"/>
    <property type="match status" value="1"/>
</dbReference>
<feature type="region of interest" description="Disordered" evidence="13">
    <location>
        <begin position="1135"/>
        <end position="1156"/>
    </location>
</feature>
<dbReference type="EMBL" id="UINC01005587">
    <property type="protein sequence ID" value="SVA22264.1"/>
    <property type="molecule type" value="Genomic_DNA"/>
</dbReference>
<dbReference type="Pfam" id="PF02518">
    <property type="entry name" value="HATPase_c"/>
    <property type="match status" value="1"/>
</dbReference>
<dbReference type="GO" id="GO:0003918">
    <property type="term" value="F:DNA topoisomerase type II (double strand cut, ATP-hydrolyzing) activity"/>
    <property type="evidence" value="ECO:0007669"/>
    <property type="project" value="UniProtKB-EC"/>
</dbReference>
<evidence type="ECO:0000256" key="2">
    <source>
        <dbReference type="ARBA" id="ARBA00001913"/>
    </source>
</evidence>
<evidence type="ECO:0000256" key="9">
    <source>
        <dbReference type="ARBA" id="ARBA00022842"/>
    </source>
</evidence>
<dbReference type="PROSITE" id="PS52040">
    <property type="entry name" value="TOPO_IIA"/>
    <property type="match status" value="1"/>
</dbReference>
<evidence type="ECO:0000313" key="16">
    <source>
        <dbReference type="EMBL" id="SVA22264.1"/>
    </source>
</evidence>
<dbReference type="PRINTS" id="PR01158">
    <property type="entry name" value="TOPISMRASEII"/>
</dbReference>
<dbReference type="InterPro" id="IPR013757">
    <property type="entry name" value="Topo_IIA_A_a_sf"/>
</dbReference>
<dbReference type="CDD" id="cd03481">
    <property type="entry name" value="TopoIIA_Trans_ScTopoIIA"/>
    <property type="match status" value="1"/>
</dbReference>
<dbReference type="InterPro" id="IPR003594">
    <property type="entry name" value="HATPase_dom"/>
</dbReference>
<keyword evidence="12" id="KW-0413">Isomerase</keyword>
<name>A0A381U2G2_9ZZZZ</name>
<dbReference type="Gene3D" id="3.40.50.670">
    <property type="match status" value="1"/>
</dbReference>
<dbReference type="InterPro" id="IPR031660">
    <property type="entry name" value="TOPRIM_C"/>
</dbReference>
<evidence type="ECO:0000256" key="6">
    <source>
        <dbReference type="ARBA" id="ARBA00022723"/>
    </source>
</evidence>
<dbReference type="InterPro" id="IPR013759">
    <property type="entry name" value="Topo_IIA_B_C"/>
</dbReference>
<dbReference type="InterPro" id="IPR002205">
    <property type="entry name" value="Topo_IIA_dom_A"/>
</dbReference>
<dbReference type="InterPro" id="IPR006171">
    <property type="entry name" value="TOPRIM_dom"/>
</dbReference>
<evidence type="ECO:0000256" key="11">
    <source>
        <dbReference type="ARBA" id="ARBA00023125"/>
    </source>
</evidence>
<dbReference type="FunFam" id="3.40.50.670:FF:000001">
    <property type="entry name" value="DNA topoisomerase 2"/>
    <property type="match status" value="1"/>
</dbReference>
<dbReference type="InterPro" id="IPR018522">
    <property type="entry name" value="TopoIIA_CS"/>
</dbReference>
<dbReference type="Pfam" id="PF01751">
    <property type="entry name" value="Toprim"/>
    <property type="match status" value="1"/>
</dbReference>
<dbReference type="PANTHER" id="PTHR10169:SF38">
    <property type="entry name" value="DNA TOPOISOMERASE 2"/>
    <property type="match status" value="1"/>
</dbReference>
<dbReference type="Gene3D" id="1.10.268.10">
    <property type="entry name" value="Topoisomerase, domain 3"/>
    <property type="match status" value="1"/>
</dbReference>
<evidence type="ECO:0000256" key="12">
    <source>
        <dbReference type="ARBA" id="ARBA00023235"/>
    </source>
</evidence>
<dbReference type="PRINTS" id="PR00418">
    <property type="entry name" value="TPI2FAMILY"/>
</dbReference>
<evidence type="ECO:0000259" key="14">
    <source>
        <dbReference type="PROSITE" id="PS50880"/>
    </source>
</evidence>
<keyword evidence="9" id="KW-0460">Magnesium</keyword>
<comment type="catalytic activity">
    <reaction evidence="1">
        <text>ATP-dependent breakage, passage and rejoining of double-stranded DNA.</text>
        <dbReference type="EC" id="5.6.2.2"/>
    </reaction>
</comment>
<keyword evidence="8" id="KW-0067">ATP-binding</keyword>
<dbReference type="GO" id="GO:0006265">
    <property type="term" value="P:DNA topological change"/>
    <property type="evidence" value="ECO:0007669"/>
    <property type="project" value="InterPro"/>
</dbReference>
<evidence type="ECO:0000256" key="3">
    <source>
        <dbReference type="ARBA" id="ARBA00001946"/>
    </source>
</evidence>
<dbReference type="Gene3D" id="3.30.565.10">
    <property type="entry name" value="Histidine kinase-like ATPase, C-terminal domain"/>
    <property type="match status" value="1"/>
</dbReference>
<dbReference type="Pfam" id="PF00204">
    <property type="entry name" value="DNA_gyraseB"/>
    <property type="match status" value="1"/>
</dbReference>
<evidence type="ECO:0000256" key="5">
    <source>
        <dbReference type="ARBA" id="ARBA00012895"/>
    </source>
</evidence>
<dbReference type="Pfam" id="PF16898">
    <property type="entry name" value="TOPRIM_C"/>
    <property type="match status" value="1"/>
</dbReference>
<dbReference type="SUPFAM" id="SSF55874">
    <property type="entry name" value="ATPase domain of HSP90 chaperone/DNA topoisomerase II/histidine kinase"/>
    <property type="match status" value="1"/>
</dbReference>
<feature type="compositionally biased region" description="Basic residues" evidence="13">
    <location>
        <begin position="1145"/>
        <end position="1156"/>
    </location>
</feature>
<dbReference type="InterPro" id="IPR014721">
    <property type="entry name" value="Ribsml_uS5_D2-typ_fold_subgr"/>
</dbReference>
<dbReference type="GO" id="GO:0005634">
    <property type="term" value="C:nucleus"/>
    <property type="evidence" value="ECO:0007669"/>
    <property type="project" value="TreeGrafter"/>
</dbReference>
<evidence type="ECO:0000256" key="4">
    <source>
        <dbReference type="ARBA" id="ARBA00011080"/>
    </source>
</evidence>
<comment type="cofactor">
    <cofactor evidence="2">
        <name>Ca(2+)</name>
        <dbReference type="ChEBI" id="CHEBI:29108"/>
    </cofactor>
</comment>
<dbReference type="GO" id="GO:0000712">
    <property type="term" value="P:resolution of meiotic recombination intermediates"/>
    <property type="evidence" value="ECO:0007669"/>
    <property type="project" value="TreeGrafter"/>
</dbReference>
<dbReference type="Pfam" id="PF00521">
    <property type="entry name" value="DNA_topoisoIV"/>
    <property type="match status" value="1"/>
</dbReference>
<keyword evidence="11" id="KW-0238">DNA-binding</keyword>
<dbReference type="InterPro" id="IPR013758">
    <property type="entry name" value="Topo_IIA_A/C_ab"/>
</dbReference>
<keyword evidence="10" id="KW-0799">Topoisomerase</keyword>
<dbReference type="GO" id="GO:0003677">
    <property type="term" value="F:DNA binding"/>
    <property type="evidence" value="ECO:0007669"/>
    <property type="project" value="UniProtKB-KW"/>
</dbReference>
<dbReference type="SMART" id="SM00433">
    <property type="entry name" value="TOP2c"/>
    <property type="match status" value="1"/>
</dbReference>
<comment type="similarity">
    <text evidence="4">Belongs to the type II topoisomerase family.</text>
</comment>
<gene>
    <name evidence="16" type="ORF">METZ01_LOCUS75118</name>
</gene>
<dbReference type="FunFam" id="3.90.199.10:FF:000002">
    <property type="entry name" value="DNA topoisomerase 2"/>
    <property type="match status" value="1"/>
</dbReference>
<comment type="cofactor">
    <cofactor evidence="3">
        <name>Mg(2+)</name>
        <dbReference type="ChEBI" id="CHEBI:18420"/>
    </cofactor>
</comment>
<dbReference type="EC" id="5.6.2.2" evidence="5"/>
<feature type="domain" description="Toprim" evidence="14">
    <location>
        <begin position="427"/>
        <end position="541"/>
    </location>
</feature>
<dbReference type="InterPro" id="IPR036890">
    <property type="entry name" value="HATPase_C_sf"/>
</dbReference>
<evidence type="ECO:0000256" key="7">
    <source>
        <dbReference type="ARBA" id="ARBA00022741"/>
    </source>
</evidence>
<dbReference type="SMART" id="SM00434">
    <property type="entry name" value="TOP4c"/>
    <property type="match status" value="1"/>
</dbReference>
<dbReference type="InterPro" id="IPR013506">
    <property type="entry name" value="Topo_IIA_bsu_dom2"/>
</dbReference>
<dbReference type="SUPFAM" id="SSF56719">
    <property type="entry name" value="Type II DNA topoisomerase"/>
    <property type="match status" value="1"/>
</dbReference>
<dbReference type="PROSITE" id="PS50880">
    <property type="entry name" value="TOPRIM"/>
    <property type="match status" value="1"/>
</dbReference>
<dbReference type="InterPro" id="IPR013760">
    <property type="entry name" value="Topo_IIA-like_dom_sf"/>
</dbReference>
<dbReference type="GO" id="GO:0046872">
    <property type="term" value="F:metal ion binding"/>
    <property type="evidence" value="ECO:0007669"/>
    <property type="project" value="UniProtKB-KW"/>
</dbReference>
<dbReference type="Gene3D" id="3.30.1490.30">
    <property type="match status" value="1"/>
</dbReference>
<keyword evidence="6" id="KW-0479">Metal-binding</keyword>
<evidence type="ECO:0000259" key="15">
    <source>
        <dbReference type="PROSITE" id="PS52040"/>
    </source>
</evidence>
<evidence type="ECO:0000256" key="13">
    <source>
        <dbReference type="SAM" id="MobiDB-lite"/>
    </source>
</evidence>
<evidence type="ECO:0000256" key="8">
    <source>
        <dbReference type="ARBA" id="ARBA00022840"/>
    </source>
</evidence>
<reference evidence="16" key="1">
    <citation type="submission" date="2018-05" db="EMBL/GenBank/DDBJ databases">
        <authorList>
            <person name="Lanie J.A."/>
            <person name="Ng W.-L."/>
            <person name="Kazmierczak K.M."/>
            <person name="Andrzejewski T.M."/>
            <person name="Davidsen T.M."/>
            <person name="Wayne K.J."/>
            <person name="Tettelin H."/>
            <person name="Glass J.I."/>
            <person name="Rusch D."/>
            <person name="Podicherti R."/>
            <person name="Tsui H.-C.T."/>
            <person name="Winkler M.E."/>
        </authorList>
    </citation>
    <scope>NUCLEOTIDE SEQUENCE</scope>
</reference>
<keyword evidence="7" id="KW-0547">Nucleotide-binding</keyword>
<evidence type="ECO:0000256" key="10">
    <source>
        <dbReference type="ARBA" id="ARBA00023029"/>
    </source>
</evidence>
<proteinExistence type="inferred from homology"/>
<feature type="domain" description="Topo IIA-type catalytic" evidence="15">
    <location>
        <begin position="673"/>
        <end position="1118"/>
    </location>
</feature>
<dbReference type="InterPro" id="IPR050634">
    <property type="entry name" value="DNA_Topoisomerase_II"/>
</dbReference>
<organism evidence="16">
    <name type="scientific">marine metagenome</name>
    <dbReference type="NCBI Taxonomy" id="408172"/>
    <lineage>
        <taxon>unclassified sequences</taxon>
        <taxon>metagenomes</taxon>
        <taxon>ecological metagenomes</taxon>
    </lineage>
</organism>
<dbReference type="InterPro" id="IPR001154">
    <property type="entry name" value="TopoII_euk"/>
</dbReference>
<dbReference type="SUPFAM" id="SSF54211">
    <property type="entry name" value="Ribosomal protein S5 domain 2-like"/>
    <property type="match status" value="1"/>
</dbReference>
<dbReference type="PROSITE" id="PS00177">
    <property type="entry name" value="TOPOISOMERASE_II"/>
    <property type="match status" value="1"/>
</dbReference>
<dbReference type="AlphaFoldDB" id="A0A381U2G2"/>
<dbReference type="InterPro" id="IPR020568">
    <property type="entry name" value="Ribosomal_Su5_D2-typ_SF"/>
</dbReference>
<evidence type="ECO:0000256" key="1">
    <source>
        <dbReference type="ARBA" id="ARBA00000185"/>
    </source>
</evidence>
<dbReference type="PANTHER" id="PTHR10169">
    <property type="entry name" value="DNA TOPOISOMERASE/GYRASE"/>
    <property type="match status" value="1"/>
</dbReference>
<dbReference type="GO" id="GO:0000819">
    <property type="term" value="P:sister chromatid segregation"/>
    <property type="evidence" value="ECO:0007669"/>
    <property type="project" value="TreeGrafter"/>
</dbReference>
<sequence>MSSSKRSKKYAKKTHYEHIIDVPDTYIGGIELIEEELYTLEEKDENIKMLYKKINYVPGLERIYEEILLNAFDQTVREGTGVSKIKVDINRETGEISVYNDGEGIPVIKHEEYDVWIPAMIFGELLTSSNYDKNQKRITGGKNGYGAKLTNIFSTSFKVETIDGKEKKKFIMQFENNMKVKHKPKITTNSSKPYVKITFIPDFPKFGLSGFTDDIYNLMRKRVYDISACSNKNVNVYFNGERIKEKTFDQYVNLYIGADKTAKKRVYEVCSERWEVVATMSDETFEHVSFVNGISTKMGTHVNYIEGQLTRKLKDIISKKNKNIKNSFIKNKISLFIKCFIENPVFNSQSKQELTSKVKKFGSTCTLSDKFIKSFSKTGIIEEVLSFAEYKDERKLKKTDGKKKVRLTGIPKLEDANWAGGKKSDQCKLILTEGDSAKTFAISGLTVIGRDKYGIFPLKGKLLNVRQATKAQLLKNEELTHLKHIIGLKQDYKYKSLKETRYGGIIILTDQDVDGSHIKGLVMNWIQHFWPELVTLGFLISMATPIVKCFKGKKIEVFYTETEYDRWRTKNNDGKGWRIKYYKGLGTSSGKEAKEYFEDIDTKLIKYIDDDSTKTAINLAFGPSKEFSDTRKQWLYNYERENIIEQSQKKVTINEFINRDLIHFSNADNMRSIPHVLDGLKPSQRKVLFSALKKNLKNEIKVAQFAGYISENSAYHHGEASLMGAIINMAQNYIGSNNINLLNPNGQFGTRYQNGDDAASPRYIFTNLNEITSYIFNKDDTPILNHLADDGKIIEPEFYVPIVPMILVNGTKGIGTGFSTDVQSHNLGEIIKALKDKIKGKTPKKLHPWYRGYTGEISYLGNDDIDNHKDKGKYLITGKFNIYDEKKCIIEVTEIPIGVSTEKYKADLEKLILDNSKDIKATVRRAQCITHFDNYSTESKVRFLVYFDKTKFAKILKKQDGFINVLKLSKSLTTNNMHLYNPQGVITKYETTNDILDEYYNFRLNFYNTRKQNMITSLDKYLRILENKVRFIKKVINLTIKVFKMKIDNVRDQLENKKFEKFDINNSGKISYDYLTSLPIHSLTEEKIIELKDLRDSKREELKILEETTIQDMWTYDLNDTLELNKKYNKILQTERDNETIQKTKSQKKSQRKKKT</sequence>
<accession>A0A381U2G2</accession>
<dbReference type="InterPro" id="IPR001241">
    <property type="entry name" value="Topo_IIA"/>
</dbReference>
<dbReference type="Gene3D" id="3.30.1360.40">
    <property type="match status" value="1"/>
</dbReference>
<dbReference type="GO" id="GO:0005524">
    <property type="term" value="F:ATP binding"/>
    <property type="evidence" value="ECO:0007669"/>
    <property type="project" value="UniProtKB-KW"/>
</dbReference>
<dbReference type="Gene3D" id="3.30.230.10">
    <property type="match status" value="1"/>
</dbReference>
<protein>
    <recommendedName>
        <fullName evidence="5">DNA topoisomerase (ATP-hydrolyzing)</fullName>
        <ecNumber evidence="5">5.6.2.2</ecNumber>
    </recommendedName>
</protein>